<dbReference type="GO" id="GO:0000270">
    <property type="term" value="P:peptidoglycan metabolic process"/>
    <property type="evidence" value="ECO:0007669"/>
    <property type="project" value="TreeGrafter"/>
</dbReference>
<comment type="similarity">
    <text evidence="1">Belongs to the peptidase S13 family.</text>
</comment>
<dbReference type="Pfam" id="PF02113">
    <property type="entry name" value="Peptidase_S13"/>
    <property type="match status" value="1"/>
</dbReference>
<keyword evidence="2 3" id="KW-0378">Hydrolase</keyword>
<keyword evidence="3" id="KW-0121">Carboxypeptidase</keyword>
<dbReference type="PANTHER" id="PTHR30023">
    <property type="entry name" value="D-ALANYL-D-ALANINE CARBOXYPEPTIDASE"/>
    <property type="match status" value="1"/>
</dbReference>
<organism evidence="3 4">
    <name type="scientific">Candidatus Egerieousia excrementavium</name>
    <dbReference type="NCBI Taxonomy" id="2840778"/>
    <lineage>
        <taxon>Bacteria</taxon>
        <taxon>Pseudomonadati</taxon>
        <taxon>Bacteroidota</taxon>
        <taxon>Bacteroidia</taxon>
        <taxon>Bacteroidales</taxon>
        <taxon>Candidatus Egerieousia</taxon>
    </lineage>
</organism>
<dbReference type="InterPro" id="IPR012338">
    <property type="entry name" value="Beta-lactam/transpept-like"/>
</dbReference>
<dbReference type="PANTHER" id="PTHR30023:SF0">
    <property type="entry name" value="PENICILLIN-SENSITIVE CARBOXYPEPTIDASE A"/>
    <property type="match status" value="1"/>
</dbReference>
<dbReference type="Gene3D" id="3.50.80.20">
    <property type="entry name" value="D-Ala-D-Ala carboxypeptidase C, peptidase S13"/>
    <property type="match status" value="1"/>
</dbReference>
<protein>
    <submittedName>
        <fullName evidence="3">D-alanyl-D-alanine carboxypeptidase/D-alanyl-D-alanine-endopeptidase</fullName>
        <ecNumber evidence="3">3.4.16.4</ecNumber>
    </submittedName>
</protein>
<evidence type="ECO:0000256" key="1">
    <source>
        <dbReference type="ARBA" id="ARBA00006096"/>
    </source>
</evidence>
<reference evidence="3" key="1">
    <citation type="submission" date="2020-10" db="EMBL/GenBank/DDBJ databases">
        <authorList>
            <person name="Gilroy R."/>
        </authorList>
    </citation>
    <scope>NUCLEOTIDE SEQUENCE</scope>
    <source>
        <strain evidence="3">15467</strain>
    </source>
</reference>
<dbReference type="Gene3D" id="3.40.710.10">
    <property type="entry name" value="DD-peptidase/beta-lactamase superfamily"/>
    <property type="match status" value="1"/>
</dbReference>
<dbReference type="GO" id="GO:0006508">
    <property type="term" value="P:proteolysis"/>
    <property type="evidence" value="ECO:0007669"/>
    <property type="project" value="InterPro"/>
</dbReference>
<evidence type="ECO:0000256" key="2">
    <source>
        <dbReference type="ARBA" id="ARBA00022801"/>
    </source>
</evidence>
<accession>A0A9D9DKI9</accession>
<dbReference type="EC" id="3.4.16.4" evidence="3"/>
<comment type="caution">
    <text evidence="3">The sequence shown here is derived from an EMBL/GenBank/DDBJ whole genome shotgun (WGS) entry which is preliminary data.</text>
</comment>
<proteinExistence type="inferred from homology"/>
<evidence type="ECO:0000313" key="3">
    <source>
        <dbReference type="EMBL" id="MBO8429138.1"/>
    </source>
</evidence>
<evidence type="ECO:0000313" key="4">
    <source>
        <dbReference type="Proteomes" id="UP000823635"/>
    </source>
</evidence>
<sequence length="485" mass="52473">MKKLILTLLAVGVLSLAGYGKGPAQKYIEQELKTDSLFNNAIIGIMAVDGNGKVIADWNSNLPMLTASTMKTITTGVGLNLLGPDFRFSTKVAYSGEIADGILNGDIYIIGGADPTLGSADEVAYDTDSVFGVWADGLKNAGIREVNGNIVADDSYLVRELIPDSWSWGNLGADYGSGTSGLCFHENTQRFVLKPGMNVGDSVKIEIVYPIIPGQKIINDLTTGEPGSGDRSWYYLDDITRTALYSGSVAVDRKEARSVNSSRFPHLSCAYHFAQFLAENGIKVNGAIKDIKQMPEDTEREIVAETFSPRLIDIINVTNSISNNLYAETIFKTIGKVATGTGSYDSSAVAVVRELEKMGVDTYGFTQSDGSGLSRENYVSPEFFCKYYTAMEENANFVPFFNSLPVPGREGTLKSVLKGEPDSIKSRIHAKSGSLSSVRCYAGYVEGGKKSGLIKFAILTNNYAAYTSQMQPKIEGFLKALAMEK</sequence>
<dbReference type="EMBL" id="JADINB010000094">
    <property type="protein sequence ID" value="MBO8429138.1"/>
    <property type="molecule type" value="Genomic_DNA"/>
</dbReference>
<dbReference type="NCBIfam" id="TIGR00666">
    <property type="entry name" value="PBP4"/>
    <property type="match status" value="1"/>
</dbReference>
<keyword evidence="3" id="KW-0645">Protease</keyword>
<dbReference type="InterPro" id="IPR000667">
    <property type="entry name" value="Peptidase_S13"/>
</dbReference>
<name>A0A9D9DKI9_9BACT</name>
<dbReference type="SUPFAM" id="SSF56601">
    <property type="entry name" value="beta-lactamase/transpeptidase-like"/>
    <property type="match status" value="1"/>
</dbReference>
<dbReference type="GO" id="GO:0009002">
    <property type="term" value="F:serine-type D-Ala-D-Ala carboxypeptidase activity"/>
    <property type="evidence" value="ECO:0007669"/>
    <property type="project" value="UniProtKB-EC"/>
</dbReference>
<gene>
    <name evidence="3" type="primary">dacB</name>
    <name evidence="3" type="ORF">IAC68_04305</name>
</gene>
<dbReference type="PRINTS" id="PR00922">
    <property type="entry name" value="DADACBPTASE3"/>
</dbReference>
<reference evidence="3" key="2">
    <citation type="journal article" date="2021" name="PeerJ">
        <title>Extensive microbial diversity within the chicken gut microbiome revealed by metagenomics and culture.</title>
        <authorList>
            <person name="Gilroy R."/>
            <person name="Ravi A."/>
            <person name="Getino M."/>
            <person name="Pursley I."/>
            <person name="Horton D.L."/>
            <person name="Alikhan N.F."/>
            <person name="Baker D."/>
            <person name="Gharbi K."/>
            <person name="Hall N."/>
            <person name="Watson M."/>
            <person name="Adriaenssens E.M."/>
            <person name="Foster-Nyarko E."/>
            <person name="Jarju S."/>
            <person name="Secka A."/>
            <person name="Antonio M."/>
            <person name="Oren A."/>
            <person name="Chaudhuri R.R."/>
            <person name="La Ragione R."/>
            <person name="Hildebrand F."/>
            <person name="Pallen M.J."/>
        </authorList>
    </citation>
    <scope>NUCLEOTIDE SEQUENCE</scope>
    <source>
        <strain evidence="3">15467</strain>
    </source>
</reference>
<dbReference type="Proteomes" id="UP000823635">
    <property type="component" value="Unassembled WGS sequence"/>
</dbReference>
<dbReference type="AlphaFoldDB" id="A0A9D9DKI9"/>